<comment type="caution">
    <text evidence="1">The sequence shown here is derived from an EMBL/GenBank/DDBJ whole genome shotgun (WGS) entry which is preliminary data.</text>
</comment>
<dbReference type="EMBL" id="JAVXUO010002945">
    <property type="protein sequence ID" value="KAK2968094.1"/>
    <property type="molecule type" value="Genomic_DNA"/>
</dbReference>
<dbReference type="AlphaFoldDB" id="A0AA88QMP0"/>
<name>A0AA88QMP0_9ASTE</name>
<evidence type="ECO:0000313" key="1">
    <source>
        <dbReference type="EMBL" id="KAK2968094.1"/>
    </source>
</evidence>
<proteinExistence type="predicted"/>
<gene>
    <name evidence="1" type="ORF">RJ640_024142</name>
</gene>
<dbReference type="Proteomes" id="UP001187471">
    <property type="component" value="Unassembled WGS sequence"/>
</dbReference>
<organism evidence="1 2">
    <name type="scientific">Escallonia rubra</name>
    <dbReference type="NCBI Taxonomy" id="112253"/>
    <lineage>
        <taxon>Eukaryota</taxon>
        <taxon>Viridiplantae</taxon>
        <taxon>Streptophyta</taxon>
        <taxon>Embryophyta</taxon>
        <taxon>Tracheophyta</taxon>
        <taxon>Spermatophyta</taxon>
        <taxon>Magnoliopsida</taxon>
        <taxon>eudicotyledons</taxon>
        <taxon>Gunneridae</taxon>
        <taxon>Pentapetalae</taxon>
        <taxon>asterids</taxon>
        <taxon>campanulids</taxon>
        <taxon>Escalloniales</taxon>
        <taxon>Escalloniaceae</taxon>
        <taxon>Escallonia</taxon>
    </lineage>
</organism>
<reference evidence="1" key="1">
    <citation type="submission" date="2022-12" db="EMBL/GenBank/DDBJ databases">
        <title>Draft genome assemblies for two species of Escallonia (Escalloniales).</title>
        <authorList>
            <person name="Chanderbali A."/>
            <person name="Dervinis C."/>
            <person name="Anghel I."/>
            <person name="Soltis D."/>
            <person name="Soltis P."/>
            <person name="Zapata F."/>
        </authorList>
    </citation>
    <scope>NUCLEOTIDE SEQUENCE</scope>
    <source>
        <strain evidence="1">UCBG92.1500</strain>
        <tissue evidence="1">Leaf</tissue>
    </source>
</reference>
<accession>A0AA88QMP0</accession>
<protein>
    <submittedName>
        <fullName evidence="1">Uncharacterized protein</fullName>
    </submittedName>
</protein>
<keyword evidence="2" id="KW-1185">Reference proteome</keyword>
<evidence type="ECO:0000313" key="2">
    <source>
        <dbReference type="Proteomes" id="UP001187471"/>
    </source>
</evidence>
<sequence length="145" mass="15859">MGVEVAVDRSGVVPQVVVGGNDGGPSLRCAADEKKSDNEFAEVEMVVSRKELPHKGSGSNHGMFFNKYSVQQCCTRAEKCLILNDLGGQIPLSQENTVEENDEVIQKFHTTVRAYFRGPLKPPFNEAARKAAGFGPQCLVFLFKL</sequence>